<dbReference type="GO" id="GO:0005634">
    <property type="term" value="C:nucleus"/>
    <property type="evidence" value="ECO:0007669"/>
    <property type="project" value="UniProtKB-SubCell"/>
</dbReference>
<dbReference type="Gene3D" id="1.10.10.60">
    <property type="entry name" value="Homeodomain-like"/>
    <property type="match status" value="1"/>
</dbReference>
<evidence type="ECO:0000259" key="4">
    <source>
        <dbReference type="PROSITE" id="PS50090"/>
    </source>
</evidence>
<evidence type="ECO:0000256" key="2">
    <source>
        <dbReference type="ARBA" id="ARBA00023125"/>
    </source>
</evidence>
<keyword evidence="2" id="KW-0238">DNA-binding</keyword>
<keyword evidence="3" id="KW-0539">Nucleus</keyword>
<keyword evidence="7" id="KW-1185">Reference proteome</keyword>
<organism evidence="6 7">
    <name type="scientific">Kalanchoe fedtschenkoi</name>
    <name type="common">Lavender scallops</name>
    <name type="synonym">South American air plant</name>
    <dbReference type="NCBI Taxonomy" id="63787"/>
    <lineage>
        <taxon>Eukaryota</taxon>
        <taxon>Viridiplantae</taxon>
        <taxon>Streptophyta</taxon>
        <taxon>Embryophyta</taxon>
        <taxon>Tracheophyta</taxon>
        <taxon>Spermatophyta</taxon>
        <taxon>Magnoliopsida</taxon>
        <taxon>eudicotyledons</taxon>
        <taxon>Gunneridae</taxon>
        <taxon>Pentapetalae</taxon>
        <taxon>Saxifragales</taxon>
        <taxon>Crassulaceae</taxon>
        <taxon>Kalanchoe</taxon>
    </lineage>
</organism>
<dbReference type="AlphaFoldDB" id="A0A7N0VMY8"/>
<dbReference type="InterPro" id="IPR001005">
    <property type="entry name" value="SANT/Myb"/>
</dbReference>
<dbReference type="PANTHER" id="PTHR47999">
    <property type="entry name" value="TRANSCRIPTION FACTOR MYB8-RELATED-RELATED"/>
    <property type="match status" value="1"/>
</dbReference>
<dbReference type="InterPro" id="IPR017930">
    <property type="entry name" value="Myb_dom"/>
</dbReference>
<feature type="domain" description="Myb-like" evidence="4">
    <location>
        <begin position="9"/>
        <end position="64"/>
    </location>
</feature>
<comment type="subcellular location">
    <subcellularLocation>
        <location evidence="1">Nucleus</location>
    </subcellularLocation>
</comment>
<dbReference type="GO" id="GO:0003677">
    <property type="term" value="F:DNA binding"/>
    <property type="evidence" value="ECO:0007669"/>
    <property type="project" value="UniProtKB-KW"/>
</dbReference>
<dbReference type="CDD" id="cd00167">
    <property type="entry name" value="SANT"/>
    <property type="match status" value="1"/>
</dbReference>
<evidence type="ECO:0000313" key="6">
    <source>
        <dbReference type="EnsemblPlants" id="Kaladp1222s0046.1.v1.1"/>
    </source>
</evidence>
<dbReference type="PANTHER" id="PTHR47999:SF96">
    <property type="entry name" value="TRANSCRIPTION REPRESSOR MYB6-LIKE"/>
    <property type="match status" value="1"/>
</dbReference>
<reference evidence="6" key="1">
    <citation type="submission" date="2021-01" db="UniProtKB">
        <authorList>
            <consortium name="EnsemblPlants"/>
        </authorList>
    </citation>
    <scope>IDENTIFICATION</scope>
</reference>
<dbReference type="SMART" id="SM00717">
    <property type="entry name" value="SANT"/>
    <property type="match status" value="1"/>
</dbReference>
<evidence type="ECO:0000256" key="3">
    <source>
        <dbReference type="ARBA" id="ARBA00023242"/>
    </source>
</evidence>
<evidence type="ECO:0000256" key="1">
    <source>
        <dbReference type="ARBA" id="ARBA00004123"/>
    </source>
</evidence>
<protein>
    <submittedName>
        <fullName evidence="6">Uncharacterized protein</fullName>
    </submittedName>
</protein>
<evidence type="ECO:0000259" key="5">
    <source>
        <dbReference type="PROSITE" id="PS51294"/>
    </source>
</evidence>
<feature type="domain" description="HTH myb-type" evidence="5">
    <location>
        <begin position="9"/>
        <end position="68"/>
    </location>
</feature>
<sequence length="179" mass="20017">MATDDGARRYGVRKGAWSEEEDALLREWIDEHGEGKWHQVPLKSAGSLPGRTANDVKNHWNKHLCKKTASGQRFSTDIGKSIIITPTTSTAASKEGHDHMTSFDLFSTKEDVLEQMQCWKSLLDDQVSDQEVAAVSSGSCSVEAQKPENGLTERSFDIEMWDFLDDEWLAVTSSLLQDL</sequence>
<evidence type="ECO:0000313" key="7">
    <source>
        <dbReference type="Proteomes" id="UP000594263"/>
    </source>
</evidence>
<dbReference type="SUPFAM" id="SSF46689">
    <property type="entry name" value="Homeodomain-like"/>
    <property type="match status" value="1"/>
</dbReference>
<dbReference type="EnsemblPlants" id="Kaladp1222s0046.1.v1.1">
    <property type="protein sequence ID" value="Kaladp1222s0046.1.v1.1"/>
    <property type="gene ID" value="Kaladp1222s0046.v1.1"/>
</dbReference>
<name>A0A7N0VMY8_KALFE</name>
<dbReference type="Gramene" id="Kaladp1222s0046.1.v1.1">
    <property type="protein sequence ID" value="Kaladp1222s0046.1.v1.1"/>
    <property type="gene ID" value="Kaladp1222s0046.v1.1"/>
</dbReference>
<dbReference type="Pfam" id="PF00249">
    <property type="entry name" value="Myb_DNA-binding"/>
    <property type="match status" value="1"/>
</dbReference>
<accession>A0A7N0VMY8</accession>
<dbReference type="Proteomes" id="UP000594263">
    <property type="component" value="Unplaced"/>
</dbReference>
<proteinExistence type="predicted"/>
<dbReference type="InterPro" id="IPR009057">
    <property type="entry name" value="Homeodomain-like_sf"/>
</dbReference>
<dbReference type="PROSITE" id="PS50090">
    <property type="entry name" value="MYB_LIKE"/>
    <property type="match status" value="1"/>
</dbReference>
<dbReference type="InterPro" id="IPR015495">
    <property type="entry name" value="Myb_TF_plants"/>
</dbReference>
<dbReference type="PROSITE" id="PS51294">
    <property type="entry name" value="HTH_MYB"/>
    <property type="match status" value="1"/>
</dbReference>